<organism evidence="3 4">
    <name type="scientific">Leptospira wolffii</name>
    <dbReference type="NCBI Taxonomy" id="409998"/>
    <lineage>
        <taxon>Bacteria</taxon>
        <taxon>Pseudomonadati</taxon>
        <taxon>Spirochaetota</taxon>
        <taxon>Spirochaetia</taxon>
        <taxon>Leptospirales</taxon>
        <taxon>Leptospiraceae</taxon>
        <taxon>Leptospira</taxon>
    </lineage>
</organism>
<dbReference type="PANTHER" id="PTHR30534:SF0">
    <property type="entry name" value="FLAGELLAR MOTOR SWITCH PROTEIN FLIG"/>
    <property type="match status" value="1"/>
</dbReference>
<dbReference type="PANTHER" id="PTHR30534">
    <property type="entry name" value="FLAGELLAR MOTOR SWITCH PROTEIN FLIG"/>
    <property type="match status" value="1"/>
</dbReference>
<gene>
    <name evidence="3" type="ORF">CH371_08685</name>
</gene>
<dbReference type="AlphaFoldDB" id="A0A2M9ZDB3"/>
<dbReference type="GO" id="GO:0006935">
    <property type="term" value="P:chemotaxis"/>
    <property type="evidence" value="ECO:0007669"/>
    <property type="project" value="InterPro"/>
</dbReference>
<dbReference type="EMBL" id="NPDT01000002">
    <property type="protein sequence ID" value="PJZ66342.1"/>
    <property type="molecule type" value="Genomic_DNA"/>
</dbReference>
<dbReference type="RefSeq" id="WP_100758556.1">
    <property type="nucleotide sequence ID" value="NZ_NPDT01000002.1"/>
</dbReference>
<feature type="domain" description="Flagellar motor switch protein FliG middle" evidence="2">
    <location>
        <begin position="108"/>
        <end position="173"/>
    </location>
</feature>
<evidence type="ECO:0000259" key="1">
    <source>
        <dbReference type="Pfam" id="PF01706"/>
    </source>
</evidence>
<protein>
    <submittedName>
        <fullName evidence="3">Endoflagellar motor switch protein</fullName>
    </submittedName>
</protein>
<dbReference type="PRINTS" id="PR00954">
    <property type="entry name" value="FLGMOTORFLIG"/>
</dbReference>
<evidence type="ECO:0000313" key="3">
    <source>
        <dbReference type="EMBL" id="PJZ66342.1"/>
    </source>
</evidence>
<proteinExistence type="predicted"/>
<keyword evidence="3" id="KW-0282">Flagellum</keyword>
<feature type="domain" description="Flagellar motor switch protein FliG C-terminal" evidence="1">
    <location>
        <begin position="213"/>
        <end position="318"/>
    </location>
</feature>
<dbReference type="GO" id="GO:0071973">
    <property type="term" value="P:bacterial-type flagellum-dependent cell motility"/>
    <property type="evidence" value="ECO:0007669"/>
    <property type="project" value="InterPro"/>
</dbReference>
<sequence length="323" mass="36329">MEILSGKKNRAGQLLRILGEHLPPDVFRHLGPKDTSKLLESFHKTGKLEAKQERELLGSFLQGLSSLPKEGIDGDTLALIQELESILKEDIASEPDWLGELKNYKKTELSRIVAGENSDRIALVFCYADPETSARVLEEFPEETQEEILLSIKNLDLASAGLTDSLERFLRFKREVLKSPGTSSSPTQDRTGKRAAELLGKLDPQDSQKLFSRIREKSHSFAENINKHFFRMEDLMDLGRESLNRFLGEIHPIVTATAFKGTEPETKQVLLERLDPSLASSIRLEEDSMGPVSLAEIETAQNGILEIFKDSVESGRIKFRRKN</sequence>
<dbReference type="InterPro" id="IPR011002">
    <property type="entry name" value="FliG_a-hlx"/>
</dbReference>
<dbReference type="Proteomes" id="UP000231912">
    <property type="component" value="Unassembled WGS sequence"/>
</dbReference>
<comment type="caution">
    <text evidence="3">The sequence shown here is derived from an EMBL/GenBank/DDBJ whole genome shotgun (WGS) entry which is preliminary data.</text>
</comment>
<keyword evidence="3" id="KW-0966">Cell projection</keyword>
<dbReference type="InterPro" id="IPR000090">
    <property type="entry name" value="Flg_Motor_Flig"/>
</dbReference>
<dbReference type="Gene3D" id="1.10.220.30">
    <property type="match status" value="2"/>
</dbReference>
<dbReference type="Pfam" id="PF14841">
    <property type="entry name" value="FliG_M"/>
    <property type="match status" value="1"/>
</dbReference>
<name>A0A2M9ZDB3_9LEPT</name>
<dbReference type="GO" id="GO:0009288">
    <property type="term" value="C:bacterial-type flagellum"/>
    <property type="evidence" value="ECO:0007669"/>
    <property type="project" value="InterPro"/>
</dbReference>
<evidence type="ECO:0000313" key="4">
    <source>
        <dbReference type="Proteomes" id="UP000231912"/>
    </source>
</evidence>
<keyword evidence="3" id="KW-0969">Cilium</keyword>
<accession>A0A2M9ZDB3</accession>
<dbReference type="InterPro" id="IPR023087">
    <property type="entry name" value="Flg_Motor_Flig_C"/>
</dbReference>
<dbReference type="Pfam" id="PF01706">
    <property type="entry name" value="FliG_C"/>
    <property type="match status" value="1"/>
</dbReference>
<dbReference type="SUPFAM" id="SSF48029">
    <property type="entry name" value="FliG"/>
    <property type="match status" value="1"/>
</dbReference>
<reference evidence="3 4" key="1">
    <citation type="submission" date="2017-07" db="EMBL/GenBank/DDBJ databases">
        <title>Leptospira spp. isolated from tropical soils.</title>
        <authorList>
            <person name="Thibeaux R."/>
            <person name="Iraola G."/>
            <person name="Ferres I."/>
            <person name="Bierque E."/>
            <person name="Girault D."/>
            <person name="Soupe-Gilbert M.-E."/>
            <person name="Picardeau M."/>
            <person name="Goarant C."/>
        </authorList>
    </citation>
    <scope>NUCLEOTIDE SEQUENCE [LARGE SCALE GENOMIC DNA]</scope>
    <source>
        <strain evidence="3 4">FH2-C-A2</strain>
    </source>
</reference>
<dbReference type="GO" id="GO:0003774">
    <property type="term" value="F:cytoskeletal motor activity"/>
    <property type="evidence" value="ECO:0007669"/>
    <property type="project" value="InterPro"/>
</dbReference>
<dbReference type="InterPro" id="IPR032779">
    <property type="entry name" value="FliG_M"/>
</dbReference>
<evidence type="ECO:0000259" key="2">
    <source>
        <dbReference type="Pfam" id="PF14841"/>
    </source>
</evidence>